<dbReference type="Pfam" id="PF09296">
    <property type="entry name" value="NUDIX-like"/>
    <property type="match status" value="1"/>
</dbReference>
<dbReference type="OrthoDB" id="9791656at2"/>
<keyword evidence="5" id="KW-0479">Metal-binding</keyword>
<name>A0A4R5TRI8_9MICC</name>
<evidence type="ECO:0000256" key="8">
    <source>
        <dbReference type="ARBA" id="ARBA00023027"/>
    </source>
</evidence>
<evidence type="ECO:0000259" key="10">
    <source>
        <dbReference type="PROSITE" id="PS51462"/>
    </source>
</evidence>
<dbReference type="GO" id="GO:0005829">
    <property type="term" value="C:cytosol"/>
    <property type="evidence" value="ECO:0007669"/>
    <property type="project" value="TreeGrafter"/>
</dbReference>
<evidence type="ECO:0000313" key="12">
    <source>
        <dbReference type="Proteomes" id="UP000295411"/>
    </source>
</evidence>
<reference evidence="11 12" key="1">
    <citation type="submission" date="2019-03" db="EMBL/GenBank/DDBJ databases">
        <title>Arthrobacter sp. nov., an bacterium isolated from biocrust in Mu Us Desert.</title>
        <authorList>
            <person name="Lixiong L."/>
        </authorList>
    </citation>
    <scope>NUCLEOTIDE SEQUENCE [LARGE SCALE GENOMIC DNA]</scope>
    <source>
        <strain evidence="11 12">SLN-3</strain>
    </source>
</reference>
<dbReference type="Proteomes" id="UP000295411">
    <property type="component" value="Unassembled WGS sequence"/>
</dbReference>
<keyword evidence="8" id="KW-0520">NAD</keyword>
<dbReference type="InterPro" id="IPR050241">
    <property type="entry name" value="NAD-cap_RNA_hydrolase_NudC"/>
</dbReference>
<evidence type="ECO:0000256" key="3">
    <source>
        <dbReference type="ARBA" id="ARBA00009595"/>
    </source>
</evidence>
<dbReference type="InterPro" id="IPR015375">
    <property type="entry name" value="NADH_PPase-like_N"/>
</dbReference>
<dbReference type="GO" id="GO:0019677">
    <property type="term" value="P:NAD+ catabolic process"/>
    <property type="evidence" value="ECO:0007669"/>
    <property type="project" value="TreeGrafter"/>
</dbReference>
<keyword evidence="6 11" id="KW-0378">Hydrolase</keyword>
<dbReference type="RefSeq" id="WP_133405066.1">
    <property type="nucleotide sequence ID" value="NZ_SMTK01000006.1"/>
</dbReference>
<dbReference type="CDD" id="cd03429">
    <property type="entry name" value="NUDIX_NADH_pyrophosphatase_Nudt13"/>
    <property type="match status" value="1"/>
</dbReference>
<dbReference type="Pfam" id="PF09297">
    <property type="entry name" value="Zn_ribbon_NUD"/>
    <property type="match status" value="1"/>
</dbReference>
<dbReference type="NCBIfam" id="NF001299">
    <property type="entry name" value="PRK00241.1"/>
    <property type="match status" value="1"/>
</dbReference>
<dbReference type="GO" id="GO:0110153">
    <property type="term" value="F:RNA NAD-cap (NMN-forming) hydrolase activity"/>
    <property type="evidence" value="ECO:0007669"/>
    <property type="project" value="RHEA"/>
</dbReference>
<evidence type="ECO:0000256" key="2">
    <source>
        <dbReference type="ARBA" id="ARBA00001947"/>
    </source>
</evidence>
<keyword evidence="7" id="KW-0460">Magnesium</keyword>
<dbReference type="PROSITE" id="PS51462">
    <property type="entry name" value="NUDIX"/>
    <property type="match status" value="1"/>
</dbReference>
<evidence type="ECO:0000256" key="1">
    <source>
        <dbReference type="ARBA" id="ARBA00001946"/>
    </source>
</evidence>
<dbReference type="InterPro" id="IPR015797">
    <property type="entry name" value="NUDIX_hydrolase-like_dom_sf"/>
</dbReference>
<dbReference type="PROSITE" id="PS00893">
    <property type="entry name" value="NUDIX_BOX"/>
    <property type="match status" value="1"/>
</dbReference>
<dbReference type="InterPro" id="IPR015376">
    <property type="entry name" value="Znr_NADH_PPase"/>
</dbReference>
<dbReference type="PANTHER" id="PTHR42904">
    <property type="entry name" value="NUDIX HYDROLASE, NUDC SUBFAMILY"/>
    <property type="match status" value="1"/>
</dbReference>
<evidence type="ECO:0000256" key="7">
    <source>
        <dbReference type="ARBA" id="ARBA00022842"/>
    </source>
</evidence>
<dbReference type="InterPro" id="IPR020084">
    <property type="entry name" value="NUDIX_hydrolase_CS"/>
</dbReference>
<comment type="catalytic activity">
    <reaction evidence="9">
        <text>a 5'-end NAD(+)-phospho-ribonucleoside in mRNA + H2O = a 5'-end phospho-adenosine-phospho-ribonucleoside in mRNA + beta-nicotinamide D-ribonucleotide + 2 H(+)</text>
        <dbReference type="Rhea" id="RHEA:60876"/>
        <dbReference type="Rhea" id="RHEA-COMP:15698"/>
        <dbReference type="Rhea" id="RHEA-COMP:15719"/>
        <dbReference type="ChEBI" id="CHEBI:14649"/>
        <dbReference type="ChEBI" id="CHEBI:15377"/>
        <dbReference type="ChEBI" id="CHEBI:15378"/>
        <dbReference type="ChEBI" id="CHEBI:144029"/>
        <dbReference type="ChEBI" id="CHEBI:144051"/>
    </reaction>
    <physiologicalReaction direction="left-to-right" evidence="9">
        <dbReference type="Rhea" id="RHEA:60877"/>
    </physiologicalReaction>
</comment>
<evidence type="ECO:0000256" key="6">
    <source>
        <dbReference type="ARBA" id="ARBA00022801"/>
    </source>
</evidence>
<proteinExistence type="inferred from homology"/>
<dbReference type="Gene3D" id="3.90.79.10">
    <property type="entry name" value="Nucleoside Triphosphate Pyrophosphohydrolase"/>
    <property type="match status" value="1"/>
</dbReference>
<comment type="similarity">
    <text evidence="3">Belongs to the Nudix hydrolase family. NudC subfamily.</text>
</comment>
<dbReference type="EC" id="3.6.1.22" evidence="4"/>
<evidence type="ECO:0000256" key="9">
    <source>
        <dbReference type="ARBA" id="ARBA00023679"/>
    </source>
</evidence>
<dbReference type="InterPro" id="IPR000086">
    <property type="entry name" value="NUDIX_hydrolase_dom"/>
</dbReference>
<dbReference type="GO" id="GO:0035529">
    <property type="term" value="F:NADH pyrophosphatase activity"/>
    <property type="evidence" value="ECO:0007669"/>
    <property type="project" value="TreeGrafter"/>
</dbReference>
<keyword evidence="12" id="KW-1185">Reference proteome</keyword>
<sequence>MSDPLRTLLQPPLVSLPLSRSHADRGADFRLTPDLFARLWESSDTQVLVLAQGRTPLAGGALRLFGTDEVPRPENPVYLGRILPGARAAGAHVVLVMRDDIDEALAPGADWLGLREVAASLDARDVGLFVEAAALGHWHATHTHCPRCGSPTVPEDGGWVRRCPVDDSLHYPRTDPAIIVSVIDAEDRILLGSAVSWPANRFSTLAGFVEPGESLESAVIREVAEESGVDVHSPQYLGSQPWPFPASLMLGYTAVAAGTDLTPDGVEIETLRWFTRRELHEEVRDGRITVAGEISIARALIERWYGGPLEGDPDGARLP</sequence>
<comment type="cofactor">
    <cofactor evidence="1">
        <name>Mg(2+)</name>
        <dbReference type="ChEBI" id="CHEBI:18420"/>
    </cofactor>
</comment>
<dbReference type="AlphaFoldDB" id="A0A4R5TRI8"/>
<accession>A0A4R5TRI8</accession>
<dbReference type="SUPFAM" id="SSF55811">
    <property type="entry name" value="Nudix"/>
    <property type="match status" value="1"/>
</dbReference>
<dbReference type="GO" id="GO:0006742">
    <property type="term" value="P:NADP+ catabolic process"/>
    <property type="evidence" value="ECO:0007669"/>
    <property type="project" value="TreeGrafter"/>
</dbReference>
<organism evidence="11 12">
    <name type="scientific">Arthrobacter crusticola</name>
    <dbReference type="NCBI Taxonomy" id="2547960"/>
    <lineage>
        <taxon>Bacteria</taxon>
        <taxon>Bacillati</taxon>
        <taxon>Actinomycetota</taxon>
        <taxon>Actinomycetes</taxon>
        <taxon>Micrococcales</taxon>
        <taxon>Micrococcaceae</taxon>
        <taxon>Arthrobacter</taxon>
    </lineage>
</organism>
<comment type="cofactor">
    <cofactor evidence="2">
        <name>Zn(2+)</name>
        <dbReference type="ChEBI" id="CHEBI:29105"/>
    </cofactor>
</comment>
<dbReference type="PANTHER" id="PTHR42904:SF6">
    <property type="entry name" value="NAD-CAPPED RNA HYDROLASE NUDT12"/>
    <property type="match status" value="1"/>
</dbReference>
<gene>
    <name evidence="11" type="primary">nudC</name>
    <name evidence="11" type="ORF">E2F48_16625</name>
</gene>
<dbReference type="GO" id="GO:0046872">
    <property type="term" value="F:metal ion binding"/>
    <property type="evidence" value="ECO:0007669"/>
    <property type="project" value="UniProtKB-KW"/>
</dbReference>
<evidence type="ECO:0000313" key="11">
    <source>
        <dbReference type="EMBL" id="TDK23603.1"/>
    </source>
</evidence>
<dbReference type="Gene3D" id="3.90.79.20">
    <property type="match status" value="1"/>
</dbReference>
<comment type="caution">
    <text evidence="11">The sequence shown here is derived from an EMBL/GenBank/DDBJ whole genome shotgun (WGS) entry which is preliminary data.</text>
</comment>
<evidence type="ECO:0000256" key="5">
    <source>
        <dbReference type="ARBA" id="ARBA00022723"/>
    </source>
</evidence>
<dbReference type="InterPro" id="IPR049734">
    <property type="entry name" value="NudC-like_C"/>
</dbReference>
<dbReference type="Pfam" id="PF00293">
    <property type="entry name" value="NUDIX"/>
    <property type="match status" value="1"/>
</dbReference>
<feature type="domain" description="Nudix hydrolase" evidence="10">
    <location>
        <begin position="172"/>
        <end position="302"/>
    </location>
</feature>
<protein>
    <recommendedName>
        <fullName evidence="4">NAD(+) diphosphatase</fullName>
        <ecNumber evidence="4">3.6.1.22</ecNumber>
    </recommendedName>
</protein>
<dbReference type="EMBL" id="SMTK01000006">
    <property type="protein sequence ID" value="TDK23603.1"/>
    <property type="molecule type" value="Genomic_DNA"/>
</dbReference>
<evidence type="ECO:0000256" key="4">
    <source>
        <dbReference type="ARBA" id="ARBA00012381"/>
    </source>
</evidence>